<dbReference type="AlphaFoldDB" id="A0A0C9WLW3"/>
<keyword evidence="2" id="KW-1185">Reference proteome</keyword>
<proteinExistence type="predicted"/>
<gene>
    <name evidence="1" type="ORF">K443DRAFT_537334</name>
</gene>
<reference evidence="2" key="2">
    <citation type="submission" date="2015-01" db="EMBL/GenBank/DDBJ databases">
        <title>Evolutionary Origins and Diversification of the Mycorrhizal Mutualists.</title>
        <authorList>
            <consortium name="DOE Joint Genome Institute"/>
            <consortium name="Mycorrhizal Genomics Consortium"/>
            <person name="Kohler A."/>
            <person name="Kuo A."/>
            <person name="Nagy L.G."/>
            <person name="Floudas D."/>
            <person name="Copeland A."/>
            <person name="Barry K.W."/>
            <person name="Cichocki N."/>
            <person name="Veneault-Fourrey C."/>
            <person name="LaButti K."/>
            <person name="Lindquist E.A."/>
            <person name="Lipzen A."/>
            <person name="Lundell T."/>
            <person name="Morin E."/>
            <person name="Murat C."/>
            <person name="Riley R."/>
            <person name="Ohm R."/>
            <person name="Sun H."/>
            <person name="Tunlid A."/>
            <person name="Henrissat B."/>
            <person name="Grigoriev I.V."/>
            <person name="Hibbett D.S."/>
            <person name="Martin F."/>
        </authorList>
    </citation>
    <scope>NUCLEOTIDE SEQUENCE [LARGE SCALE GENOMIC DNA]</scope>
    <source>
        <strain evidence="2">LaAM-08-1</strain>
    </source>
</reference>
<dbReference type="Proteomes" id="UP000054477">
    <property type="component" value="Unassembled WGS sequence"/>
</dbReference>
<protein>
    <submittedName>
        <fullName evidence="1">Uncharacterized protein</fullName>
    </submittedName>
</protein>
<reference evidence="1 2" key="1">
    <citation type="submission" date="2014-04" db="EMBL/GenBank/DDBJ databases">
        <authorList>
            <consortium name="DOE Joint Genome Institute"/>
            <person name="Kuo A."/>
            <person name="Kohler A."/>
            <person name="Nagy L.G."/>
            <person name="Floudas D."/>
            <person name="Copeland A."/>
            <person name="Barry K.W."/>
            <person name="Cichocki N."/>
            <person name="Veneault-Fourrey C."/>
            <person name="LaButti K."/>
            <person name="Lindquist E.A."/>
            <person name="Lipzen A."/>
            <person name="Lundell T."/>
            <person name="Morin E."/>
            <person name="Murat C."/>
            <person name="Sun H."/>
            <person name="Tunlid A."/>
            <person name="Henrissat B."/>
            <person name="Grigoriev I.V."/>
            <person name="Hibbett D.S."/>
            <person name="Martin F."/>
            <person name="Nordberg H.P."/>
            <person name="Cantor M.N."/>
            <person name="Hua S.X."/>
        </authorList>
    </citation>
    <scope>NUCLEOTIDE SEQUENCE [LARGE SCALE GENOMIC DNA]</scope>
    <source>
        <strain evidence="1 2">LaAM-08-1</strain>
    </source>
</reference>
<dbReference type="EMBL" id="KN839135">
    <property type="protein sequence ID" value="KIJ90655.1"/>
    <property type="molecule type" value="Genomic_DNA"/>
</dbReference>
<organism evidence="1 2">
    <name type="scientific">Laccaria amethystina LaAM-08-1</name>
    <dbReference type="NCBI Taxonomy" id="1095629"/>
    <lineage>
        <taxon>Eukaryota</taxon>
        <taxon>Fungi</taxon>
        <taxon>Dikarya</taxon>
        <taxon>Basidiomycota</taxon>
        <taxon>Agaricomycotina</taxon>
        <taxon>Agaricomycetes</taxon>
        <taxon>Agaricomycetidae</taxon>
        <taxon>Agaricales</taxon>
        <taxon>Agaricineae</taxon>
        <taxon>Hydnangiaceae</taxon>
        <taxon>Laccaria</taxon>
    </lineage>
</organism>
<evidence type="ECO:0000313" key="1">
    <source>
        <dbReference type="EMBL" id="KIJ90655.1"/>
    </source>
</evidence>
<name>A0A0C9WLW3_9AGAR</name>
<evidence type="ECO:0000313" key="2">
    <source>
        <dbReference type="Proteomes" id="UP000054477"/>
    </source>
</evidence>
<sequence>MVNKSEKNSLFRVKAQPWMTHSWMVCARSFVRSLEYCEGEEVGRGWDGERQFCVRFIYVKGPVVDNPQPRIDDHDRARVRPLPNNETSISSALHMMSYLGSLLACGSPWPTRKGKSPNSVIFPYPSQD</sequence>
<dbReference type="HOGENOM" id="CLU_1959931_0_0_1"/>
<accession>A0A0C9WLW3</accession>